<gene>
    <name evidence="1" type="ordered locus">A1G_02340</name>
</gene>
<dbReference type="KEGG" id="rri:A1G_02340"/>
<dbReference type="HOGENOM" id="CLU_3103302_0_0_5"/>
<dbReference type="EMBL" id="CP000848">
    <property type="protein sequence ID" value="ABV76021.1"/>
    <property type="molecule type" value="Genomic_DNA"/>
</dbReference>
<organism evidence="1 2">
    <name type="scientific">Rickettsia rickettsii (strain Sheila Smith)</name>
    <dbReference type="NCBI Taxonomy" id="392021"/>
    <lineage>
        <taxon>Bacteria</taxon>
        <taxon>Pseudomonadati</taxon>
        <taxon>Pseudomonadota</taxon>
        <taxon>Alphaproteobacteria</taxon>
        <taxon>Rickettsiales</taxon>
        <taxon>Rickettsiaceae</taxon>
        <taxon>Rickettsieae</taxon>
        <taxon>Rickettsia</taxon>
        <taxon>spotted fever group</taxon>
    </lineage>
</organism>
<accession>A0A0H3AWZ3</accession>
<protein>
    <submittedName>
        <fullName evidence="1">Uncharacterized protein</fullName>
    </submittedName>
</protein>
<reference evidence="2" key="1">
    <citation type="submission" date="2007-09" db="EMBL/GenBank/DDBJ databases">
        <title>Complete genome sequence of Rickettsia rickettsii.</title>
        <authorList>
            <person name="Madan A."/>
            <person name="Fahey J."/>
            <person name="Helton E."/>
            <person name="Ketteman M."/>
            <person name="Madan A."/>
            <person name="Rodrigues S."/>
            <person name="Sanchez A."/>
            <person name="Dasch G."/>
            <person name="Eremeeva M."/>
        </authorList>
    </citation>
    <scope>NUCLEOTIDE SEQUENCE [LARGE SCALE GENOMIC DNA]</scope>
    <source>
        <strain evidence="2">Sheila Smith</strain>
    </source>
</reference>
<sequence length="51" mass="5978">MSLRGGKRRGTLVRPHEIATLLLVARNERQFTKNKLTKTGETNEFFKEEKF</sequence>
<dbReference type="Proteomes" id="UP000006832">
    <property type="component" value="Chromosome"/>
</dbReference>
<evidence type="ECO:0000313" key="2">
    <source>
        <dbReference type="Proteomes" id="UP000006832"/>
    </source>
</evidence>
<name>A0A0H3AWZ3_RICRS</name>
<proteinExistence type="predicted"/>
<dbReference type="AlphaFoldDB" id="A0A0H3AWZ3"/>
<evidence type="ECO:0000313" key="1">
    <source>
        <dbReference type="EMBL" id="ABV76021.1"/>
    </source>
</evidence>